<dbReference type="AlphaFoldDB" id="A0A7X9YIZ0"/>
<dbReference type="PROSITE" id="PS51898">
    <property type="entry name" value="TYR_RECOMBINASE"/>
    <property type="match status" value="1"/>
</dbReference>
<dbReference type="InterPro" id="IPR002104">
    <property type="entry name" value="Integrase_catalytic"/>
</dbReference>
<evidence type="ECO:0000259" key="2">
    <source>
        <dbReference type="PROSITE" id="PS51898"/>
    </source>
</evidence>
<dbReference type="RefSeq" id="WP_169277341.1">
    <property type="nucleotide sequence ID" value="NZ_JABBCP010000002.1"/>
</dbReference>
<evidence type="ECO:0000313" key="4">
    <source>
        <dbReference type="Proteomes" id="UP000546970"/>
    </source>
</evidence>
<keyword evidence="4" id="KW-1185">Reference proteome</keyword>
<dbReference type="GO" id="GO:0003677">
    <property type="term" value="F:DNA binding"/>
    <property type="evidence" value="ECO:0007669"/>
    <property type="project" value="InterPro"/>
</dbReference>
<accession>A0A7X9YIZ0</accession>
<feature type="domain" description="Tyr recombinase" evidence="2">
    <location>
        <begin position="94"/>
        <end position="296"/>
    </location>
</feature>
<name>A0A7X9YIZ0_9ACTN</name>
<gene>
    <name evidence="3" type="ORF">HF320_05155</name>
</gene>
<organism evidence="3 4">
    <name type="scientific">Collinsella acetigenes</name>
    <dbReference type="NCBI Taxonomy" id="2713419"/>
    <lineage>
        <taxon>Bacteria</taxon>
        <taxon>Bacillati</taxon>
        <taxon>Actinomycetota</taxon>
        <taxon>Coriobacteriia</taxon>
        <taxon>Coriobacteriales</taxon>
        <taxon>Coriobacteriaceae</taxon>
        <taxon>Collinsella</taxon>
    </lineage>
</organism>
<dbReference type="InterPro" id="IPR013762">
    <property type="entry name" value="Integrase-like_cat_sf"/>
</dbReference>
<dbReference type="Gene3D" id="1.10.443.10">
    <property type="entry name" value="Intergrase catalytic core"/>
    <property type="match status" value="1"/>
</dbReference>
<keyword evidence="1" id="KW-0233">DNA recombination</keyword>
<evidence type="ECO:0000313" key="3">
    <source>
        <dbReference type="EMBL" id="NMF55715.1"/>
    </source>
</evidence>
<sequence>MPEIASRLESGEIARNTASNYIGLWRKHVSPLWGATVMSSVREEEYQAWLLSLSRSNARLCNILVGNMVNCARLHGIRDVTFRDARYKMPQDRERPSGLEVYTLPETDALLEDLRGSGLEAMAILMAKGSCRNGEALAASTSDIGYATRGEGKRERLYAVYDLTRQYESAKTGFMPCKTPESVRPVIVPPPWSGRIREIAAEREAHGLAFLTDGGKGAPMARGRANWAWRKLFSDGVTTQRYLPMQKLRNSWATAMLWKHGMPSQMVDKMMGHSVGTVLGRHYDRPDEELFIEALDRALFPDEPENQLGTLRDI</sequence>
<comment type="caution">
    <text evidence="3">The sequence shown here is derived from an EMBL/GenBank/DDBJ whole genome shotgun (WGS) entry which is preliminary data.</text>
</comment>
<dbReference type="EMBL" id="JABBCP010000002">
    <property type="protein sequence ID" value="NMF55715.1"/>
    <property type="molecule type" value="Genomic_DNA"/>
</dbReference>
<dbReference type="Proteomes" id="UP000546970">
    <property type="component" value="Unassembled WGS sequence"/>
</dbReference>
<evidence type="ECO:0000256" key="1">
    <source>
        <dbReference type="ARBA" id="ARBA00023172"/>
    </source>
</evidence>
<reference evidence="3 4" key="1">
    <citation type="submission" date="2020-04" db="EMBL/GenBank/DDBJ databases">
        <title>Collinsella sp. KGMB02528 nov., an anaerobic actinobacterium isolated from human feces.</title>
        <authorList>
            <person name="Han K.-I."/>
            <person name="Eom M.K."/>
            <person name="Kim J.-S."/>
            <person name="Lee K.C."/>
            <person name="Suh M.K."/>
            <person name="Park S.-H."/>
            <person name="Lee J.H."/>
            <person name="Kang S.W."/>
            <person name="Park J.-E."/>
            <person name="Oh B.S."/>
            <person name="Yu S.Y."/>
            <person name="Choi S.-H."/>
            <person name="Lee D.H."/>
            <person name="Yoon H."/>
            <person name="Kim B.-Y."/>
            <person name="Lee J.H."/>
            <person name="Lee J.-S."/>
        </authorList>
    </citation>
    <scope>NUCLEOTIDE SEQUENCE [LARGE SCALE GENOMIC DNA]</scope>
    <source>
        <strain evidence="3 4">KGMB02528</strain>
    </source>
</reference>
<dbReference type="InterPro" id="IPR011010">
    <property type="entry name" value="DNA_brk_join_enz"/>
</dbReference>
<protein>
    <recommendedName>
        <fullName evidence="2">Tyr recombinase domain-containing protein</fullName>
    </recommendedName>
</protein>
<dbReference type="GO" id="GO:0006310">
    <property type="term" value="P:DNA recombination"/>
    <property type="evidence" value="ECO:0007669"/>
    <property type="project" value="UniProtKB-KW"/>
</dbReference>
<dbReference type="GO" id="GO:0015074">
    <property type="term" value="P:DNA integration"/>
    <property type="evidence" value="ECO:0007669"/>
    <property type="project" value="InterPro"/>
</dbReference>
<dbReference type="SUPFAM" id="SSF56349">
    <property type="entry name" value="DNA breaking-rejoining enzymes"/>
    <property type="match status" value="1"/>
</dbReference>
<proteinExistence type="predicted"/>